<feature type="transmembrane region" description="Helical" evidence="7">
    <location>
        <begin position="103"/>
        <end position="125"/>
    </location>
</feature>
<evidence type="ECO:0000256" key="2">
    <source>
        <dbReference type="ARBA" id="ARBA00008873"/>
    </source>
</evidence>
<dbReference type="InterPro" id="IPR002524">
    <property type="entry name" value="Cation_efflux"/>
</dbReference>
<feature type="transmembrane region" description="Helical" evidence="7">
    <location>
        <begin position="270"/>
        <end position="288"/>
    </location>
</feature>
<protein>
    <submittedName>
        <fullName evidence="10">ZT_dimer domain-containing protein</fullName>
    </submittedName>
</protein>
<dbReference type="GO" id="GO:0008324">
    <property type="term" value="F:monoatomic cation transmembrane transporter activity"/>
    <property type="evidence" value="ECO:0007669"/>
    <property type="project" value="InterPro"/>
</dbReference>
<dbReference type="GO" id="GO:0016020">
    <property type="term" value="C:membrane"/>
    <property type="evidence" value="ECO:0007669"/>
    <property type="project" value="UniProtKB-SubCell"/>
</dbReference>
<evidence type="ECO:0000256" key="7">
    <source>
        <dbReference type="SAM" id="Phobius"/>
    </source>
</evidence>
<organism evidence="9 10">
    <name type="scientific">Elaeophora elaphi</name>
    <dbReference type="NCBI Taxonomy" id="1147741"/>
    <lineage>
        <taxon>Eukaryota</taxon>
        <taxon>Metazoa</taxon>
        <taxon>Ecdysozoa</taxon>
        <taxon>Nematoda</taxon>
        <taxon>Chromadorea</taxon>
        <taxon>Rhabditida</taxon>
        <taxon>Spirurina</taxon>
        <taxon>Spiruromorpha</taxon>
        <taxon>Filarioidea</taxon>
        <taxon>Onchocercidae</taxon>
        <taxon>Elaeophora</taxon>
    </lineage>
</organism>
<evidence type="ECO:0000313" key="10">
    <source>
        <dbReference type="WBParaSite" id="EEL_0000602301-mRNA-1"/>
    </source>
</evidence>
<dbReference type="WBParaSite" id="EEL_0000602301-mRNA-1">
    <property type="protein sequence ID" value="EEL_0000602301-mRNA-1"/>
    <property type="gene ID" value="EEL_0000602301"/>
</dbReference>
<evidence type="ECO:0000313" key="9">
    <source>
        <dbReference type="Proteomes" id="UP000050640"/>
    </source>
</evidence>
<dbReference type="PANTHER" id="PTHR43840">
    <property type="entry name" value="MITOCHONDRIAL METAL TRANSPORTER 1-RELATED"/>
    <property type="match status" value="1"/>
</dbReference>
<comment type="similarity">
    <text evidence="2">Belongs to the cation diffusion facilitator (CDF) transporter (TC 2.A.4) family. SLC30A subfamily.</text>
</comment>
<dbReference type="Pfam" id="PF01545">
    <property type="entry name" value="Cation_efflux"/>
    <property type="match status" value="1"/>
</dbReference>
<dbReference type="Gene3D" id="1.20.1510.10">
    <property type="entry name" value="Cation efflux protein transmembrane domain"/>
    <property type="match status" value="1"/>
</dbReference>
<accession>A0A0R3RVB3</accession>
<dbReference type="InterPro" id="IPR036837">
    <property type="entry name" value="Cation_efflux_CTD_sf"/>
</dbReference>
<dbReference type="InterPro" id="IPR058533">
    <property type="entry name" value="Cation_efflux_TM"/>
</dbReference>
<dbReference type="SUPFAM" id="SSF160240">
    <property type="entry name" value="Cation efflux protein cytoplasmic domain-like"/>
    <property type="match status" value="1"/>
</dbReference>
<keyword evidence="5 7" id="KW-1133">Transmembrane helix</keyword>
<sequence>MSEEERKTLLGNECGCTTTNSYSGESLSQCTATNQPCQVNVSFWKRRKHKKLLRKKLQYNEHQERLKSLYRDDEQLFSTHFSHGNVVKATNEEEQRKRDINGILAGITFATNIILLFANGVASVLSGSLSIISTFLDSAVDCISGVLIYISTWAINNTDTFNYPRGRARLELIIVLICSVIMGVANIMMIIQSIESIINKSIYPNASLPTICILVTACFIKILLMIICYRHGTPGSRTLAMDQRNDIITSAVALISAFIGDKYWLYADPIGAICVCTFVASSWFYNAVDNIPMLVGKRGDQENLSRIIRICVEHDEHIKCLDHVMVYHTGSLATVEVHIVLDDDLPLKITHDIIESLTKKISVLPFVERAFVHGDYRCDGDWAE</sequence>
<evidence type="ECO:0000259" key="8">
    <source>
        <dbReference type="Pfam" id="PF01545"/>
    </source>
</evidence>
<evidence type="ECO:0000256" key="6">
    <source>
        <dbReference type="ARBA" id="ARBA00023136"/>
    </source>
</evidence>
<dbReference type="InterPro" id="IPR050291">
    <property type="entry name" value="CDF_Transporter"/>
</dbReference>
<keyword evidence="9" id="KW-1185">Reference proteome</keyword>
<proteinExistence type="inferred from homology"/>
<reference evidence="10" key="1">
    <citation type="submission" date="2017-02" db="UniProtKB">
        <authorList>
            <consortium name="WormBaseParasite"/>
        </authorList>
    </citation>
    <scope>IDENTIFICATION</scope>
</reference>
<dbReference type="InterPro" id="IPR027469">
    <property type="entry name" value="Cation_efflux_TMD_sf"/>
</dbReference>
<dbReference type="Proteomes" id="UP000050640">
    <property type="component" value="Unplaced"/>
</dbReference>
<dbReference type="AlphaFoldDB" id="A0A0R3RVB3"/>
<evidence type="ECO:0000256" key="3">
    <source>
        <dbReference type="ARBA" id="ARBA00022448"/>
    </source>
</evidence>
<comment type="subcellular location">
    <subcellularLocation>
        <location evidence="1">Membrane</location>
        <topology evidence="1">Multi-pass membrane protein</topology>
    </subcellularLocation>
</comment>
<evidence type="ECO:0000256" key="4">
    <source>
        <dbReference type="ARBA" id="ARBA00022692"/>
    </source>
</evidence>
<keyword evidence="4 7" id="KW-0812">Transmembrane</keyword>
<dbReference type="NCBIfam" id="TIGR01297">
    <property type="entry name" value="CDF"/>
    <property type="match status" value="1"/>
</dbReference>
<dbReference type="Gene3D" id="3.30.70.1350">
    <property type="entry name" value="Cation efflux protein, cytoplasmic domain"/>
    <property type="match status" value="1"/>
</dbReference>
<evidence type="ECO:0000256" key="1">
    <source>
        <dbReference type="ARBA" id="ARBA00004141"/>
    </source>
</evidence>
<dbReference type="STRING" id="1147741.A0A0R3RVB3"/>
<feature type="domain" description="Cation efflux protein transmembrane" evidence="8">
    <location>
        <begin position="108"/>
        <end position="295"/>
    </location>
</feature>
<feature type="transmembrane region" description="Helical" evidence="7">
    <location>
        <begin position="131"/>
        <end position="151"/>
    </location>
</feature>
<dbReference type="FunFam" id="1.20.1510.10:FF:000005">
    <property type="entry name" value="Putative Cation diffusion facilitator 1"/>
    <property type="match status" value="1"/>
</dbReference>
<keyword evidence="6 7" id="KW-0472">Membrane</keyword>
<name>A0A0R3RVB3_9BILA</name>
<evidence type="ECO:0000256" key="5">
    <source>
        <dbReference type="ARBA" id="ARBA00022989"/>
    </source>
</evidence>
<feature type="transmembrane region" description="Helical" evidence="7">
    <location>
        <begin position="172"/>
        <end position="194"/>
    </location>
</feature>
<feature type="transmembrane region" description="Helical" evidence="7">
    <location>
        <begin position="206"/>
        <end position="227"/>
    </location>
</feature>
<dbReference type="SUPFAM" id="SSF161111">
    <property type="entry name" value="Cation efflux protein transmembrane domain-like"/>
    <property type="match status" value="1"/>
</dbReference>
<keyword evidence="3" id="KW-0813">Transport</keyword>
<dbReference type="PANTHER" id="PTHR43840:SF17">
    <property type="entry name" value="CATION EFFLUX PROTEIN CYTOPLASMIC DOMAIN-CONTAINING PROTEIN"/>
    <property type="match status" value="1"/>
</dbReference>